<evidence type="ECO:0000259" key="3">
    <source>
        <dbReference type="Pfam" id="PF02230"/>
    </source>
</evidence>
<dbReference type="PANTHER" id="PTHR10655:SF64">
    <property type="entry name" value="PHOSPHOLIPASE_CARBOXYLESTERASE_THIOESTERASE DOMAIN-CONTAINING PROTEIN"/>
    <property type="match status" value="1"/>
</dbReference>
<sequence length="359" mass="38194">MPVEHAFPEPLVYEPASGIHKHTVILLHGRGGSADAFGPAILNTALPLANTSTRTLVCRGPRTDPPARHGMPAEPANNNRPTTLAQVLPHARFVFPAAPKQRATVYKRSITRQWFDDWHLGFTADEVDSRYDLGLQTDGLGRTVAYLHGLIAQEAALVGGARDVVLGGISQGCAASLVASLLWEGEERLGGVVGMCGWLPYISQIRGQLKPGADGNQRSSAADKGSEKEADFDPFDRSASPGCDAASPGNIDTRGCVAAALDWLRGELDMPRRQSAASHVLWSSIPAMMCHGRDDGKVEVAKGSEAAEFLSALGMGPFCFKEFAGVGHEFSAGMLFGIAKFIQDVLGESSNQDGMVVTF</sequence>
<dbReference type="InterPro" id="IPR050565">
    <property type="entry name" value="LYPA1-2/EST-like"/>
</dbReference>
<dbReference type="Proteomes" id="UP001600888">
    <property type="component" value="Unassembled WGS sequence"/>
</dbReference>
<dbReference type="Pfam" id="PF02230">
    <property type="entry name" value="Abhydrolase_2"/>
    <property type="match status" value="1"/>
</dbReference>
<feature type="compositionally biased region" description="Basic and acidic residues" evidence="2">
    <location>
        <begin position="224"/>
        <end position="236"/>
    </location>
</feature>
<dbReference type="InterPro" id="IPR029058">
    <property type="entry name" value="AB_hydrolase_fold"/>
</dbReference>
<dbReference type="InterPro" id="IPR003140">
    <property type="entry name" value="PLipase/COase/thioEstase"/>
</dbReference>
<keyword evidence="5" id="KW-1185">Reference proteome</keyword>
<evidence type="ECO:0000313" key="5">
    <source>
        <dbReference type="Proteomes" id="UP001600888"/>
    </source>
</evidence>
<feature type="region of interest" description="Disordered" evidence="2">
    <location>
        <begin position="210"/>
        <end position="246"/>
    </location>
</feature>
<dbReference type="EMBL" id="JBAWTH010000071">
    <property type="protein sequence ID" value="KAL2279919.1"/>
    <property type="molecule type" value="Genomic_DNA"/>
</dbReference>
<reference evidence="4 5" key="1">
    <citation type="submission" date="2024-03" db="EMBL/GenBank/DDBJ databases">
        <title>A high-quality draft genome sequence of Diaporthe vaccinii, a causative agent of upright dieback and viscid rot disease in cranberry plants.</title>
        <authorList>
            <person name="Sarrasin M."/>
            <person name="Lang B.F."/>
            <person name="Burger G."/>
        </authorList>
    </citation>
    <scope>NUCLEOTIDE SEQUENCE [LARGE SCALE GENOMIC DNA]</scope>
    <source>
        <strain evidence="4 5">IS7</strain>
    </source>
</reference>
<evidence type="ECO:0000313" key="4">
    <source>
        <dbReference type="EMBL" id="KAL2279919.1"/>
    </source>
</evidence>
<comment type="similarity">
    <text evidence="1">Belongs to the AB hydrolase superfamily. AB hydrolase 2 family.</text>
</comment>
<name>A0ABR4EBV6_9PEZI</name>
<dbReference type="Gene3D" id="3.40.50.1820">
    <property type="entry name" value="alpha/beta hydrolase"/>
    <property type="match status" value="1"/>
</dbReference>
<evidence type="ECO:0000256" key="1">
    <source>
        <dbReference type="ARBA" id="ARBA00006499"/>
    </source>
</evidence>
<comment type="caution">
    <text evidence="4">The sequence shown here is derived from an EMBL/GenBank/DDBJ whole genome shotgun (WGS) entry which is preliminary data.</text>
</comment>
<dbReference type="PANTHER" id="PTHR10655">
    <property type="entry name" value="LYSOPHOSPHOLIPASE-RELATED"/>
    <property type="match status" value="1"/>
</dbReference>
<protein>
    <recommendedName>
        <fullName evidence="3">Phospholipase/carboxylesterase/thioesterase domain-containing protein</fullName>
    </recommendedName>
</protein>
<proteinExistence type="inferred from homology"/>
<evidence type="ECO:0000256" key="2">
    <source>
        <dbReference type="SAM" id="MobiDB-lite"/>
    </source>
</evidence>
<feature type="domain" description="Phospholipase/carboxylesterase/thioesterase" evidence="3">
    <location>
        <begin position="69"/>
        <end position="204"/>
    </location>
</feature>
<dbReference type="SUPFAM" id="SSF53474">
    <property type="entry name" value="alpha/beta-Hydrolases"/>
    <property type="match status" value="1"/>
</dbReference>
<organism evidence="4 5">
    <name type="scientific">Diaporthe vaccinii</name>
    <dbReference type="NCBI Taxonomy" id="105482"/>
    <lineage>
        <taxon>Eukaryota</taxon>
        <taxon>Fungi</taxon>
        <taxon>Dikarya</taxon>
        <taxon>Ascomycota</taxon>
        <taxon>Pezizomycotina</taxon>
        <taxon>Sordariomycetes</taxon>
        <taxon>Sordariomycetidae</taxon>
        <taxon>Diaporthales</taxon>
        <taxon>Diaporthaceae</taxon>
        <taxon>Diaporthe</taxon>
        <taxon>Diaporthe eres species complex</taxon>
    </lineage>
</organism>
<accession>A0ABR4EBV6</accession>
<gene>
    <name evidence="4" type="ORF">FJTKL_13068</name>
</gene>